<evidence type="ECO:0000313" key="1">
    <source>
        <dbReference type="EMBL" id="AYN58041.1"/>
    </source>
</evidence>
<sequence>MSTNDGEAIVTRLLLGGNDFELAETPKGLLIPRINGMDLSASEVKDLKEALNVLPD</sequence>
<dbReference type="RefSeq" id="YP_009841759.1">
    <property type="nucleotide sequence ID" value="NC_048734.1"/>
</dbReference>
<evidence type="ECO:0000313" key="2">
    <source>
        <dbReference type="Proteomes" id="UP000278789"/>
    </source>
</evidence>
<proteinExistence type="predicted"/>
<name>A0A3G2KGG4_9CAUD</name>
<accession>A0A3G2KGG4</accession>
<dbReference type="GeneID" id="55611952"/>
<reference evidence="1" key="1">
    <citation type="submission" date="2018-09" db="EMBL/GenBank/DDBJ databases">
        <authorList>
            <person name="Bryant B."/>
            <person name="Burch A."/>
            <person name="Dorissaint R."/>
            <person name="Douthitt C."/>
            <person name="Garofalo J."/>
            <person name="Kuiack J."/>
            <person name="Marcillon S."/>
            <person name="Moreno J."/>
            <person name="Norus J."/>
            <person name="Parks M."/>
            <person name="Peroza J."/>
            <person name="Wilse K."/>
            <person name="Wiersma-Koch H."/>
            <person name="D'Elia T."/>
            <person name="Garlena R.A."/>
            <person name="Russell D.A."/>
            <person name="Pope W.H."/>
            <person name="Jacobs-Sera D."/>
            <person name="Hatfull G.F."/>
        </authorList>
    </citation>
    <scope>NUCLEOTIDE SEQUENCE [LARGE SCALE GENOMIC DNA]</scope>
</reference>
<organism evidence="1 2">
    <name type="scientific">Mycobacterium phage Fowlmouth</name>
    <dbReference type="NCBI Taxonomy" id="2419978"/>
    <lineage>
        <taxon>Viruses</taxon>
        <taxon>Duplodnaviria</taxon>
        <taxon>Heunggongvirae</taxon>
        <taxon>Uroviricota</taxon>
        <taxon>Caudoviricetes</taxon>
        <taxon>Fowlmouthvirus</taxon>
        <taxon>Fowlmouthvirus fowlmouth</taxon>
    </lineage>
</organism>
<dbReference type="EMBL" id="MH834613">
    <property type="protein sequence ID" value="AYN58041.1"/>
    <property type="molecule type" value="Genomic_DNA"/>
</dbReference>
<dbReference type="KEGG" id="vg:55611952"/>
<gene>
    <name evidence="1" type="primary">92</name>
    <name evidence="1" type="ORF">SEA_FOWLMOUTH_92</name>
</gene>
<keyword evidence="2" id="KW-1185">Reference proteome</keyword>
<protein>
    <submittedName>
        <fullName evidence="1">Uncharacterized protein</fullName>
    </submittedName>
</protein>
<dbReference type="Proteomes" id="UP000278789">
    <property type="component" value="Segment"/>
</dbReference>